<name>A0A0T6BN44_9BACI</name>
<evidence type="ECO:0000313" key="1">
    <source>
        <dbReference type="EMBL" id="KRT93064.1"/>
    </source>
</evidence>
<proteinExistence type="predicted"/>
<gene>
    <name evidence="1" type="ORF">AB447_203790</name>
</gene>
<protein>
    <submittedName>
        <fullName evidence="1">Uncharacterized protein</fullName>
    </submittedName>
</protein>
<sequence>MFYIIIIIVYPSILKWIQITDSKIEKSDISLYIAKWNGFLITAKVDKNDNLILPYGIMTPQSGKLNEISLGQYQQLIKVLSGIADSNLSEDEREHLVLNDLNFNNAMINGGDNSTSKNGLEYVLTGEGEPQLISTFLVKEKNK</sequence>
<comment type="caution">
    <text evidence="1">The sequence shown here is derived from an EMBL/GenBank/DDBJ whole genome shotgun (WGS) entry which is preliminary data.</text>
</comment>
<dbReference type="AlphaFoldDB" id="A0A0T6BN44"/>
<evidence type="ECO:0000313" key="2">
    <source>
        <dbReference type="Proteomes" id="UP000036168"/>
    </source>
</evidence>
<organism evidence="1 2">
    <name type="scientific">Bacillus glycinifermentans</name>
    <dbReference type="NCBI Taxonomy" id="1664069"/>
    <lineage>
        <taxon>Bacteria</taxon>
        <taxon>Bacillati</taxon>
        <taxon>Bacillota</taxon>
        <taxon>Bacilli</taxon>
        <taxon>Bacillales</taxon>
        <taxon>Bacillaceae</taxon>
        <taxon>Bacillus</taxon>
    </lineage>
</organism>
<reference evidence="1 2" key="1">
    <citation type="journal article" date="2015" name="Int. J. Syst. Evol. Microbiol.">
        <title>Bacillus glycinifermentans sp. nov., isolated from fermented soybean paste.</title>
        <authorList>
            <person name="Kim S.J."/>
            <person name="Dunlap C.A."/>
            <person name="Kwon S.W."/>
            <person name="Rooney A.P."/>
        </authorList>
    </citation>
    <scope>NUCLEOTIDE SEQUENCE [LARGE SCALE GENOMIC DNA]</scope>
    <source>
        <strain evidence="1 2">GO-13</strain>
    </source>
</reference>
<dbReference type="EMBL" id="LECW02000023">
    <property type="protein sequence ID" value="KRT93064.1"/>
    <property type="molecule type" value="Genomic_DNA"/>
</dbReference>
<accession>A0A0T6BN44</accession>
<dbReference type="Proteomes" id="UP000036168">
    <property type="component" value="Unassembled WGS sequence"/>
</dbReference>